<accession>A0A5C7FEB4</accession>
<organism evidence="2 3">
    <name type="scientific">Neolewinella aurantiaca</name>
    <dbReference type="NCBI Taxonomy" id="2602767"/>
    <lineage>
        <taxon>Bacteria</taxon>
        <taxon>Pseudomonadati</taxon>
        <taxon>Bacteroidota</taxon>
        <taxon>Saprospiria</taxon>
        <taxon>Saprospirales</taxon>
        <taxon>Lewinellaceae</taxon>
        <taxon>Neolewinella</taxon>
    </lineage>
</organism>
<dbReference type="InterPro" id="IPR026444">
    <property type="entry name" value="Secre_tail"/>
</dbReference>
<feature type="signal peptide" evidence="1">
    <location>
        <begin position="1"/>
        <end position="20"/>
    </location>
</feature>
<protein>
    <submittedName>
        <fullName evidence="2">T9SS type A sorting domain-containing protein</fullName>
    </submittedName>
</protein>
<name>A0A5C7FEB4_9BACT</name>
<evidence type="ECO:0000313" key="3">
    <source>
        <dbReference type="Proteomes" id="UP000321907"/>
    </source>
</evidence>
<evidence type="ECO:0000313" key="2">
    <source>
        <dbReference type="EMBL" id="TXF83901.1"/>
    </source>
</evidence>
<dbReference type="Proteomes" id="UP000321907">
    <property type="component" value="Unassembled WGS sequence"/>
</dbReference>
<dbReference type="OrthoDB" id="1493976at2"/>
<dbReference type="RefSeq" id="WP_147932832.1">
    <property type="nucleotide sequence ID" value="NZ_VOXD01000056.1"/>
</dbReference>
<evidence type="ECO:0000256" key="1">
    <source>
        <dbReference type="SAM" id="SignalP"/>
    </source>
</evidence>
<proteinExistence type="predicted"/>
<feature type="chain" id="PRO_5022923201" evidence="1">
    <location>
        <begin position="21"/>
        <end position="392"/>
    </location>
</feature>
<keyword evidence="1" id="KW-0732">Signal</keyword>
<dbReference type="AlphaFoldDB" id="A0A5C7FEB4"/>
<sequence>MFNNYLFLVLLLISTTTLSAQITLNADNYGSRDSVFLQDSVFLDSTLFASPPVGGANQVWDYSDVDINQYFVNTNEPVGEDTCYAGASSIGYFDTDFQGFEYLIKDYEGTTESGRYSLGQKVDEQNFSLLQVTGNPADTLTFLSDAGVTNFPHIRFPATYGRSTVDSVSGIAPFNLTVAAFGLNRTPGAQNTLTVVYQDIIGYGTIILPQRDGSVTEPLEVLLMRDSTVRTETYTLGGGPAPMALLQAFGLMEVNVAIDVDYTFHVKGLGRAVARMYDVIDNGVTKYQMSLRSIEPGTTTAVRNYDLLELTLFPNPVNAGGSIKLAGQTELNAGTIRLLDLNGRVVSQKSFNNHSGIAPELSVPASTKAGLYFYQLTNLNNLPVGMGKVMVQ</sequence>
<comment type="caution">
    <text evidence="2">The sequence shown here is derived from an EMBL/GenBank/DDBJ whole genome shotgun (WGS) entry which is preliminary data.</text>
</comment>
<dbReference type="EMBL" id="VOXD01000056">
    <property type="protein sequence ID" value="TXF83901.1"/>
    <property type="molecule type" value="Genomic_DNA"/>
</dbReference>
<keyword evidence="3" id="KW-1185">Reference proteome</keyword>
<dbReference type="NCBIfam" id="TIGR04183">
    <property type="entry name" value="Por_Secre_tail"/>
    <property type="match status" value="1"/>
</dbReference>
<reference evidence="2 3" key="1">
    <citation type="submission" date="2019-08" db="EMBL/GenBank/DDBJ databases">
        <title>Lewinella sp. strain SSH13 Genome sequencing and assembly.</title>
        <authorList>
            <person name="Kim I."/>
        </authorList>
    </citation>
    <scope>NUCLEOTIDE SEQUENCE [LARGE SCALE GENOMIC DNA]</scope>
    <source>
        <strain evidence="2 3">SSH13</strain>
    </source>
</reference>
<gene>
    <name evidence="2" type="ORF">FUA23_21440</name>
</gene>